<dbReference type="PANTHER" id="PTHR21368">
    <property type="entry name" value="50S RIBOSOMAL PROTEIN L9"/>
    <property type="match status" value="1"/>
</dbReference>
<dbReference type="EMBL" id="LR215010">
    <property type="protein sequence ID" value="VEU69000.1"/>
    <property type="molecule type" value="Genomic_DNA"/>
</dbReference>
<dbReference type="PROSITE" id="PS00651">
    <property type="entry name" value="RIBOSOMAL_L9"/>
    <property type="match status" value="1"/>
</dbReference>
<comment type="similarity">
    <text evidence="1 7">Belongs to the bacterial ribosomal protein bL9 family.</text>
</comment>
<dbReference type="SUPFAM" id="SSF55658">
    <property type="entry name" value="L9 N-domain-like"/>
    <property type="match status" value="1"/>
</dbReference>
<dbReference type="GO" id="GO:0003735">
    <property type="term" value="F:structural constituent of ribosome"/>
    <property type="evidence" value="ECO:0007669"/>
    <property type="project" value="InterPro"/>
</dbReference>
<dbReference type="eggNOG" id="COG0359">
    <property type="taxonomic scope" value="Bacteria"/>
</dbReference>
<name>A0A0F6X1W8_9BACT</name>
<dbReference type="InterPro" id="IPR000244">
    <property type="entry name" value="Ribosomal_bL9"/>
</dbReference>
<dbReference type="GO" id="GO:0006412">
    <property type="term" value="P:translation"/>
    <property type="evidence" value="ECO:0007669"/>
    <property type="project" value="UniProtKB-UniRule"/>
</dbReference>
<reference evidence="8 9" key="1">
    <citation type="submission" date="2019-01" db="EMBL/GenBank/DDBJ databases">
        <authorList>
            <consortium name="Pathogen Informatics"/>
        </authorList>
    </citation>
    <scope>NUCLEOTIDE SEQUENCE [LARGE SCALE GENOMIC DNA]</scope>
    <source>
        <strain evidence="8 9">NCTC10146</strain>
    </source>
</reference>
<dbReference type="InterPro" id="IPR036935">
    <property type="entry name" value="Ribosomal_bL9_N_sf"/>
</dbReference>
<keyword evidence="4 7" id="KW-0689">Ribosomal protein</keyword>
<dbReference type="Gene3D" id="3.10.430.100">
    <property type="entry name" value="Ribosomal protein L9, C-terminal domain"/>
    <property type="match status" value="1"/>
</dbReference>
<dbReference type="SUPFAM" id="SSF55653">
    <property type="entry name" value="Ribosomal protein L9 C-domain"/>
    <property type="match status" value="1"/>
</dbReference>
<evidence type="ECO:0000256" key="1">
    <source>
        <dbReference type="ARBA" id="ARBA00010605"/>
    </source>
</evidence>
<dbReference type="RefSeq" id="WP_004794774.1">
    <property type="nucleotide sequence ID" value="NZ_CP011368.1"/>
</dbReference>
<evidence type="ECO:0000256" key="4">
    <source>
        <dbReference type="ARBA" id="ARBA00022980"/>
    </source>
</evidence>
<sequence>MKVILIKDSKDGKANTIIEVSAGYGTNFLIKKGLAVAYNPQTKAQLDKRLDELSANEHENRSNALKIKEKLEEITLNFTLTSNVDKNGNLNVHGSVSTKDVDKKLKDLGYNLSKHSLQKIHLVSHGSHEVSVFLYKDIEAKLKIFLTITNDKK</sequence>
<evidence type="ECO:0000313" key="9">
    <source>
        <dbReference type="Proteomes" id="UP000290495"/>
    </source>
</evidence>
<evidence type="ECO:0000313" key="8">
    <source>
        <dbReference type="EMBL" id="VEU69000.1"/>
    </source>
</evidence>
<dbReference type="Proteomes" id="UP000290495">
    <property type="component" value="Chromosome"/>
</dbReference>
<dbReference type="Gene3D" id="3.40.5.10">
    <property type="entry name" value="Ribosomal protein L9, N-terminal domain"/>
    <property type="match status" value="1"/>
</dbReference>
<dbReference type="GO" id="GO:0019843">
    <property type="term" value="F:rRNA binding"/>
    <property type="evidence" value="ECO:0007669"/>
    <property type="project" value="UniProtKB-UniRule"/>
</dbReference>
<dbReference type="STRING" id="29555.AAW50_01245"/>
<keyword evidence="2 7" id="KW-0699">rRNA-binding</keyword>
<dbReference type="GO" id="GO:0005840">
    <property type="term" value="C:ribosome"/>
    <property type="evidence" value="ECO:0007669"/>
    <property type="project" value="UniProtKB-KW"/>
</dbReference>
<evidence type="ECO:0000256" key="6">
    <source>
        <dbReference type="ARBA" id="ARBA00035292"/>
    </source>
</evidence>
<dbReference type="Pfam" id="PF03948">
    <property type="entry name" value="Ribosomal_L9_C"/>
    <property type="match status" value="1"/>
</dbReference>
<accession>A0A0F6X1W8</accession>
<keyword evidence="5 7" id="KW-0687">Ribonucleoprotein</keyword>
<dbReference type="AlphaFoldDB" id="A0A0F6X1W8"/>
<gene>
    <name evidence="8" type="primary">MCYN0678</name>
    <name evidence="7" type="synonym">rplI</name>
    <name evidence="8" type="ORF">NCTC10146_00463</name>
</gene>
<dbReference type="InterPro" id="IPR020069">
    <property type="entry name" value="Ribosomal_bL9_C"/>
</dbReference>
<dbReference type="HOGENOM" id="CLU_078938_3_1_14"/>
<dbReference type="InterPro" id="IPR009027">
    <property type="entry name" value="Ribosomal_bL9/RNase_H1_N"/>
</dbReference>
<protein>
    <recommendedName>
        <fullName evidence="6 7">Large ribosomal subunit protein bL9</fullName>
    </recommendedName>
</protein>
<dbReference type="KEGG" id="mcas:AAW50_01245"/>
<comment type="function">
    <text evidence="7">Binds to the 23S rRNA.</text>
</comment>
<evidence type="ECO:0000256" key="7">
    <source>
        <dbReference type="HAMAP-Rule" id="MF_00503"/>
    </source>
</evidence>
<dbReference type="InterPro" id="IPR020594">
    <property type="entry name" value="Ribosomal_bL9_bac/chp"/>
</dbReference>
<dbReference type="GO" id="GO:1990904">
    <property type="term" value="C:ribonucleoprotein complex"/>
    <property type="evidence" value="ECO:0007669"/>
    <property type="project" value="UniProtKB-KW"/>
</dbReference>
<dbReference type="HAMAP" id="MF_00503">
    <property type="entry name" value="Ribosomal_bL9"/>
    <property type="match status" value="1"/>
</dbReference>
<evidence type="ECO:0000256" key="5">
    <source>
        <dbReference type="ARBA" id="ARBA00023274"/>
    </source>
</evidence>
<organism evidence="8 9">
    <name type="scientific">Mycoplasmopsis canis</name>
    <dbReference type="NCBI Taxonomy" id="29555"/>
    <lineage>
        <taxon>Bacteria</taxon>
        <taxon>Bacillati</taxon>
        <taxon>Mycoplasmatota</taxon>
        <taxon>Mycoplasmoidales</taxon>
        <taxon>Metamycoplasmataceae</taxon>
        <taxon>Mycoplasmopsis</taxon>
    </lineage>
</organism>
<dbReference type="NCBIfam" id="TIGR00158">
    <property type="entry name" value="L9"/>
    <property type="match status" value="1"/>
</dbReference>
<evidence type="ECO:0000256" key="3">
    <source>
        <dbReference type="ARBA" id="ARBA00022884"/>
    </source>
</evidence>
<proteinExistence type="inferred from homology"/>
<keyword evidence="3 7" id="KW-0694">RNA-binding</keyword>
<dbReference type="InterPro" id="IPR036791">
    <property type="entry name" value="Ribosomal_bL9_C_sf"/>
</dbReference>
<dbReference type="InterPro" id="IPR020070">
    <property type="entry name" value="Ribosomal_bL9_N"/>
</dbReference>
<evidence type="ECO:0000256" key="2">
    <source>
        <dbReference type="ARBA" id="ARBA00022730"/>
    </source>
</evidence>
<dbReference type="Pfam" id="PF01281">
    <property type="entry name" value="Ribosomal_L9_N"/>
    <property type="match status" value="1"/>
</dbReference>